<organism evidence="5 6">
    <name type="scientific">Mucilaginibacter gossypiicola</name>
    <dbReference type="NCBI Taxonomy" id="551995"/>
    <lineage>
        <taxon>Bacteria</taxon>
        <taxon>Pseudomonadati</taxon>
        <taxon>Bacteroidota</taxon>
        <taxon>Sphingobacteriia</taxon>
        <taxon>Sphingobacteriales</taxon>
        <taxon>Sphingobacteriaceae</taxon>
        <taxon>Mucilaginibacter</taxon>
    </lineage>
</organism>
<evidence type="ECO:0000256" key="2">
    <source>
        <dbReference type="ARBA" id="ARBA00023125"/>
    </source>
</evidence>
<keyword evidence="2 5" id="KW-0238">DNA-binding</keyword>
<dbReference type="CDD" id="cd06976">
    <property type="entry name" value="cupin_MtlR-like_N"/>
    <property type="match status" value="1"/>
</dbReference>
<dbReference type="EMBL" id="FOCL01000008">
    <property type="protein sequence ID" value="SEO41176.1"/>
    <property type="molecule type" value="Genomic_DNA"/>
</dbReference>
<dbReference type="Pfam" id="PF12833">
    <property type="entry name" value="HTH_18"/>
    <property type="match status" value="1"/>
</dbReference>
<dbReference type="OrthoDB" id="792101at2"/>
<dbReference type="Gene3D" id="1.10.10.60">
    <property type="entry name" value="Homeodomain-like"/>
    <property type="match status" value="2"/>
</dbReference>
<evidence type="ECO:0000313" key="5">
    <source>
        <dbReference type="EMBL" id="SEO41176.1"/>
    </source>
</evidence>
<accession>A0A1H8PH77</accession>
<sequence>MIKPTLEALNSHDKNTFLARLFEQHEFESPYHFHPEYELTAILKGEGNRFVGNNMSAYQQGDLVLIGSNVPHCWKTTLHNEKINAKSVVIQFNIDFLGSNFFENQSAWKVVQLLNKSFHGIHFSGTNTTAIINLMMAVVKTEDSFKKLILVLEILDRLTDHASYQYLNAEPVIYSPQGIEHQRLKLVQSFIIDNFRSKITLDEVAEIGSMTKNAFCKFYKKTTGKTLTSAITYYRLQYAMQQLISTDKNVTQISFDSGFSDVASFHKIFKLATGKSPLGYRKHRLAIIG</sequence>
<dbReference type="SMART" id="SM00342">
    <property type="entry name" value="HTH_ARAC"/>
    <property type="match status" value="1"/>
</dbReference>
<dbReference type="PROSITE" id="PS01124">
    <property type="entry name" value="HTH_ARAC_FAMILY_2"/>
    <property type="match status" value="1"/>
</dbReference>
<keyword evidence="6" id="KW-1185">Reference proteome</keyword>
<dbReference type="Gene3D" id="2.60.120.10">
    <property type="entry name" value="Jelly Rolls"/>
    <property type="match status" value="1"/>
</dbReference>
<dbReference type="PANTHER" id="PTHR43280:SF27">
    <property type="entry name" value="TRANSCRIPTIONAL REGULATOR MTLR"/>
    <property type="match status" value="1"/>
</dbReference>
<evidence type="ECO:0000313" key="6">
    <source>
        <dbReference type="Proteomes" id="UP000198942"/>
    </source>
</evidence>
<evidence type="ECO:0000256" key="1">
    <source>
        <dbReference type="ARBA" id="ARBA00023015"/>
    </source>
</evidence>
<dbReference type="GO" id="GO:0043565">
    <property type="term" value="F:sequence-specific DNA binding"/>
    <property type="evidence" value="ECO:0007669"/>
    <property type="project" value="InterPro"/>
</dbReference>
<evidence type="ECO:0000259" key="4">
    <source>
        <dbReference type="PROSITE" id="PS01124"/>
    </source>
</evidence>
<dbReference type="AlphaFoldDB" id="A0A1H8PH77"/>
<dbReference type="InterPro" id="IPR009057">
    <property type="entry name" value="Homeodomain-like_sf"/>
</dbReference>
<keyword evidence="1" id="KW-0805">Transcription regulation</keyword>
<dbReference type="InterPro" id="IPR018062">
    <property type="entry name" value="HTH_AraC-typ_CS"/>
</dbReference>
<dbReference type="InterPro" id="IPR018060">
    <property type="entry name" value="HTH_AraC"/>
</dbReference>
<gene>
    <name evidence="5" type="ORF">SAMN05192574_1085</name>
</gene>
<name>A0A1H8PH77_9SPHI</name>
<protein>
    <submittedName>
        <fullName evidence="5">AraC-type DNA-binding protein</fullName>
    </submittedName>
</protein>
<dbReference type="InterPro" id="IPR014710">
    <property type="entry name" value="RmlC-like_jellyroll"/>
</dbReference>
<dbReference type="PROSITE" id="PS00041">
    <property type="entry name" value="HTH_ARAC_FAMILY_1"/>
    <property type="match status" value="1"/>
</dbReference>
<dbReference type="GO" id="GO:0003700">
    <property type="term" value="F:DNA-binding transcription factor activity"/>
    <property type="evidence" value="ECO:0007669"/>
    <property type="project" value="InterPro"/>
</dbReference>
<reference evidence="6" key="1">
    <citation type="submission" date="2016-10" db="EMBL/GenBank/DDBJ databases">
        <authorList>
            <person name="Varghese N."/>
            <person name="Submissions S."/>
        </authorList>
    </citation>
    <scope>NUCLEOTIDE SEQUENCE [LARGE SCALE GENOMIC DNA]</scope>
    <source>
        <strain evidence="6">Gh-48</strain>
    </source>
</reference>
<dbReference type="RefSeq" id="WP_091214894.1">
    <property type="nucleotide sequence ID" value="NZ_FOCL01000008.1"/>
</dbReference>
<dbReference type="SUPFAM" id="SSF51182">
    <property type="entry name" value="RmlC-like cupins"/>
    <property type="match status" value="1"/>
</dbReference>
<dbReference type="PANTHER" id="PTHR43280">
    <property type="entry name" value="ARAC-FAMILY TRANSCRIPTIONAL REGULATOR"/>
    <property type="match status" value="1"/>
</dbReference>
<evidence type="ECO:0000256" key="3">
    <source>
        <dbReference type="ARBA" id="ARBA00023163"/>
    </source>
</evidence>
<proteinExistence type="predicted"/>
<dbReference type="Proteomes" id="UP000198942">
    <property type="component" value="Unassembled WGS sequence"/>
</dbReference>
<keyword evidence="3" id="KW-0804">Transcription</keyword>
<dbReference type="Pfam" id="PF07883">
    <property type="entry name" value="Cupin_2"/>
    <property type="match status" value="1"/>
</dbReference>
<dbReference type="InterPro" id="IPR013096">
    <property type="entry name" value="Cupin_2"/>
</dbReference>
<dbReference type="InterPro" id="IPR011051">
    <property type="entry name" value="RmlC_Cupin_sf"/>
</dbReference>
<feature type="domain" description="HTH araC/xylS-type" evidence="4">
    <location>
        <begin position="185"/>
        <end position="283"/>
    </location>
</feature>
<dbReference type="SUPFAM" id="SSF46689">
    <property type="entry name" value="Homeodomain-like"/>
    <property type="match status" value="1"/>
</dbReference>
<dbReference type="STRING" id="551995.SAMN05192574_1085"/>